<keyword evidence="1" id="KW-0548">Nucleotidyltransferase</keyword>
<dbReference type="Proteomes" id="UP001498421">
    <property type="component" value="Unassembled WGS sequence"/>
</dbReference>
<keyword evidence="2" id="KW-1185">Reference proteome</keyword>
<keyword evidence="1" id="KW-0808">Transferase</keyword>
<dbReference type="EC" id="2.7.7.49" evidence="1"/>
<dbReference type="GO" id="GO:0003964">
    <property type="term" value="F:RNA-directed DNA polymerase activity"/>
    <property type="evidence" value="ECO:0007669"/>
    <property type="project" value="UniProtKB-KW"/>
</dbReference>
<comment type="caution">
    <text evidence="1">The sequence shown here is derived from an EMBL/GenBank/DDBJ whole genome shotgun (WGS) entry which is preliminary data.</text>
</comment>
<gene>
    <name evidence="1" type="primary">EST2_1</name>
    <name evidence="1" type="ORF">QQZ08_005787</name>
</gene>
<evidence type="ECO:0000313" key="2">
    <source>
        <dbReference type="Proteomes" id="UP001498421"/>
    </source>
</evidence>
<reference evidence="1 2" key="1">
    <citation type="journal article" date="2025" name="Microbiol. Resour. Announc.">
        <title>Draft genome sequences for Neonectria magnoliae and Neonectria punicea, canker pathogens of Liriodendron tulipifera and Acer saccharum in West Virginia.</title>
        <authorList>
            <person name="Petronek H.M."/>
            <person name="Kasson M.T."/>
            <person name="Metheny A.M."/>
            <person name="Stauder C.M."/>
            <person name="Lovett B."/>
            <person name="Lynch S.C."/>
            <person name="Garnas J.R."/>
            <person name="Kasson L.R."/>
            <person name="Stajich J.E."/>
        </authorList>
    </citation>
    <scope>NUCLEOTIDE SEQUENCE [LARGE SCALE GENOMIC DNA]</scope>
    <source>
        <strain evidence="1 2">NRRL 64651</strain>
    </source>
</reference>
<name>A0ABR1I499_9HYPO</name>
<organism evidence="1 2">
    <name type="scientific">Neonectria magnoliae</name>
    <dbReference type="NCBI Taxonomy" id="2732573"/>
    <lineage>
        <taxon>Eukaryota</taxon>
        <taxon>Fungi</taxon>
        <taxon>Dikarya</taxon>
        <taxon>Ascomycota</taxon>
        <taxon>Pezizomycotina</taxon>
        <taxon>Sordariomycetes</taxon>
        <taxon>Hypocreomycetidae</taxon>
        <taxon>Hypocreales</taxon>
        <taxon>Nectriaceae</taxon>
        <taxon>Neonectria</taxon>
    </lineage>
</organism>
<sequence length="130" mass="14402">MAYNSKRKNDCNDASDTKKAKISGCDAPIVDFVIWLLFSRELKAGKRPKHLLCDGFRRGAAPDDQGGVTIPGLFSLYPNSSVEALREPPWPQLLALLGQSGEKMMIDLLLDGSIYMPLQVGFRNYRQLSG</sequence>
<dbReference type="EMBL" id="JAZAVK010000050">
    <property type="protein sequence ID" value="KAK7427681.1"/>
    <property type="molecule type" value="Genomic_DNA"/>
</dbReference>
<accession>A0ABR1I499</accession>
<proteinExistence type="predicted"/>
<protein>
    <submittedName>
        <fullName evidence="1">Telomerase reverse transcriptase</fullName>
        <ecNumber evidence="1">2.7.7.49</ecNumber>
    </submittedName>
</protein>
<evidence type="ECO:0000313" key="1">
    <source>
        <dbReference type="EMBL" id="KAK7427681.1"/>
    </source>
</evidence>
<keyword evidence="1" id="KW-0695">RNA-directed DNA polymerase</keyword>